<organism evidence="2 3">
    <name type="scientific">Tetrabaena socialis</name>
    <dbReference type="NCBI Taxonomy" id="47790"/>
    <lineage>
        <taxon>Eukaryota</taxon>
        <taxon>Viridiplantae</taxon>
        <taxon>Chlorophyta</taxon>
        <taxon>core chlorophytes</taxon>
        <taxon>Chlorophyceae</taxon>
        <taxon>CS clade</taxon>
        <taxon>Chlamydomonadales</taxon>
        <taxon>Tetrabaenaceae</taxon>
        <taxon>Tetrabaena</taxon>
    </lineage>
</organism>
<comment type="caution">
    <text evidence="2">The sequence shown here is derived from an EMBL/GenBank/DDBJ whole genome shotgun (WGS) entry which is preliminary data.</text>
</comment>
<name>A0A2J7ZSW0_9CHLO</name>
<evidence type="ECO:0000256" key="1">
    <source>
        <dbReference type="SAM" id="Phobius"/>
    </source>
</evidence>
<protein>
    <recommendedName>
        <fullName evidence="4">MARVEL domain-containing protein</fullName>
    </recommendedName>
</protein>
<gene>
    <name evidence="2" type="ORF">TSOC_010593</name>
</gene>
<feature type="transmembrane region" description="Helical" evidence="1">
    <location>
        <begin position="9"/>
        <end position="29"/>
    </location>
</feature>
<dbReference type="OrthoDB" id="539485at2759"/>
<accession>A0A2J7ZSW0</accession>
<keyword evidence="3" id="KW-1185">Reference proteome</keyword>
<evidence type="ECO:0000313" key="3">
    <source>
        <dbReference type="Proteomes" id="UP000236333"/>
    </source>
</evidence>
<keyword evidence="1" id="KW-0472">Membrane</keyword>
<proteinExistence type="predicted"/>
<feature type="transmembrane region" description="Helical" evidence="1">
    <location>
        <begin position="67"/>
        <end position="89"/>
    </location>
</feature>
<keyword evidence="1" id="KW-1133">Transmembrane helix</keyword>
<dbReference type="AlphaFoldDB" id="A0A2J7ZSW0"/>
<evidence type="ECO:0008006" key="4">
    <source>
        <dbReference type="Google" id="ProtNLM"/>
    </source>
</evidence>
<reference evidence="2 3" key="1">
    <citation type="journal article" date="2017" name="Mol. Biol. Evol.">
        <title>The 4-celled Tetrabaena socialis nuclear genome reveals the essential components for genetic control of cell number at the origin of multicellularity in the volvocine lineage.</title>
        <authorList>
            <person name="Featherston J."/>
            <person name="Arakaki Y."/>
            <person name="Hanschen E.R."/>
            <person name="Ferris P.J."/>
            <person name="Michod R.E."/>
            <person name="Olson B.J.S.C."/>
            <person name="Nozaki H."/>
            <person name="Durand P.M."/>
        </authorList>
    </citation>
    <scope>NUCLEOTIDE SEQUENCE [LARGE SCALE GENOMIC DNA]</scope>
    <source>
        <strain evidence="2 3">NIES-571</strain>
    </source>
</reference>
<evidence type="ECO:0000313" key="2">
    <source>
        <dbReference type="EMBL" id="PNH03364.1"/>
    </source>
</evidence>
<dbReference type="EMBL" id="PGGS01000513">
    <property type="protein sequence ID" value="PNH03364.1"/>
    <property type="molecule type" value="Genomic_DNA"/>
</dbReference>
<sequence>MGISCFKQFVCGVGSFFKVGLAIAIAVIVSTKLWDVEINSEASGTPFVIKSQCLMGSNLESGTVCEYAYAVCGVSLLVSLCASLFLCLTCDLCGLGTWLEFVVHGLQTAWWVVASIIFWKKAREANDQGLPREDWRDAVAVMACVAALLGAIMAFACLLDACKCLANCFCCCGGSDRDYRKRGANAV</sequence>
<keyword evidence="1" id="KW-0812">Transmembrane</keyword>
<feature type="transmembrane region" description="Helical" evidence="1">
    <location>
        <begin position="139"/>
        <end position="159"/>
    </location>
</feature>
<feature type="transmembrane region" description="Helical" evidence="1">
    <location>
        <begin position="101"/>
        <end position="119"/>
    </location>
</feature>
<dbReference type="Proteomes" id="UP000236333">
    <property type="component" value="Unassembled WGS sequence"/>
</dbReference>